<name>A0A6A6CZM1_ZASCE</name>
<feature type="region of interest" description="Disordered" evidence="1">
    <location>
        <begin position="14"/>
        <end position="93"/>
    </location>
</feature>
<accession>A0A6A6CZM1</accession>
<feature type="region of interest" description="Disordered" evidence="1">
    <location>
        <begin position="438"/>
        <end position="481"/>
    </location>
</feature>
<feature type="compositionally biased region" description="Low complexity" evidence="1">
    <location>
        <begin position="444"/>
        <end position="467"/>
    </location>
</feature>
<feature type="region of interest" description="Disordered" evidence="1">
    <location>
        <begin position="202"/>
        <end position="287"/>
    </location>
</feature>
<evidence type="ECO:0000313" key="3">
    <source>
        <dbReference type="Proteomes" id="UP000799537"/>
    </source>
</evidence>
<keyword evidence="3" id="KW-1185">Reference proteome</keyword>
<feature type="compositionally biased region" description="Basic and acidic residues" evidence="1">
    <location>
        <begin position="261"/>
        <end position="270"/>
    </location>
</feature>
<evidence type="ECO:0000256" key="1">
    <source>
        <dbReference type="SAM" id="MobiDB-lite"/>
    </source>
</evidence>
<feature type="compositionally biased region" description="Low complexity" evidence="1">
    <location>
        <begin position="36"/>
        <end position="47"/>
    </location>
</feature>
<organism evidence="2 3">
    <name type="scientific">Zasmidium cellare ATCC 36951</name>
    <dbReference type="NCBI Taxonomy" id="1080233"/>
    <lineage>
        <taxon>Eukaryota</taxon>
        <taxon>Fungi</taxon>
        <taxon>Dikarya</taxon>
        <taxon>Ascomycota</taxon>
        <taxon>Pezizomycotina</taxon>
        <taxon>Dothideomycetes</taxon>
        <taxon>Dothideomycetidae</taxon>
        <taxon>Mycosphaerellales</taxon>
        <taxon>Mycosphaerellaceae</taxon>
        <taxon>Zasmidium</taxon>
    </lineage>
</organism>
<dbReference type="AlphaFoldDB" id="A0A6A6CZM1"/>
<feature type="compositionally biased region" description="Basic and acidic residues" evidence="1">
    <location>
        <begin position="25"/>
        <end position="35"/>
    </location>
</feature>
<reference evidence="2" key="1">
    <citation type="journal article" date="2020" name="Stud. Mycol.">
        <title>101 Dothideomycetes genomes: a test case for predicting lifestyles and emergence of pathogens.</title>
        <authorList>
            <person name="Haridas S."/>
            <person name="Albert R."/>
            <person name="Binder M."/>
            <person name="Bloem J."/>
            <person name="Labutti K."/>
            <person name="Salamov A."/>
            <person name="Andreopoulos B."/>
            <person name="Baker S."/>
            <person name="Barry K."/>
            <person name="Bills G."/>
            <person name="Bluhm B."/>
            <person name="Cannon C."/>
            <person name="Castanera R."/>
            <person name="Culley D."/>
            <person name="Daum C."/>
            <person name="Ezra D."/>
            <person name="Gonzalez J."/>
            <person name="Henrissat B."/>
            <person name="Kuo A."/>
            <person name="Liang C."/>
            <person name="Lipzen A."/>
            <person name="Lutzoni F."/>
            <person name="Magnuson J."/>
            <person name="Mondo S."/>
            <person name="Nolan M."/>
            <person name="Ohm R."/>
            <person name="Pangilinan J."/>
            <person name="Park H.-J."/>
            <person name="Ramirez L."/>
            <person name="Alfaro M."/>
            <person name="Sun H."/>
            <person name="Tritt A."/>
            <person name="Yoshinaga Y."/>
            <person name="Zwiers L.-H."/>
            <person name="Turgeon B."/>
            <person name="Goodwin S."/>
            <person name="Spatafora J."/>
            <person name="Crous P."/>
            <person name="Grigoriev I."/>
        </authorList>
    </citation>
    <scope>NUCLEOTIDE SEQUENCE</scope>
    <source>
        <strain evidence="2">ATCC 36951</strain>
    </source>
</reference>
<protein>
    <submittedName>
        <fullName evidence="2">Uncharacterized protein</fullName>
    </submittedName>
</protein>
<dbReference type="GeneID" id="54557535"/>
<proteinExistence type="predicted"/>
<gene>
    <name evidence="2" type="ORF">M409DRAFT_17887</name>
</gene>
<feature type="compositionally biased region" description="Polar residues" evidence="1">
    <location>
        <begin position="224"/>
        <end position="234"/>
    </location>
</feature>
<dbReference type="Proteomes" id="UP000799537">
    <property type="component" value="Unassembled WGS sequence"/>
</dbReference>
<dbReference type="OrthoDB" id="5317787at2759"/>
<dbReference type="RefSeq" id="XP_033672539.1">
    <property type="nucleotide sequence ID" value="XM_033804263.1"/>
</dbReference>
<dbReference type="EMBL" id="ML993582">
    <property type="protein sequence ID" value="KAF2171650.1"/>
    <property type="molecule type" value="Genomic_DNA"/>
</dbReference>
<feature type="compositionally biased region" description="Polar residues" evidence="1">
    <location>
        <begin position="48"/>
        <end position="58"/>
    </location>
</feature>
<sequence>MALHQLHHRREFSDMRNAYGSDGSFHSDRDSDRSYQRSQSSSDKSYSTQPTIYSTASSKRPPRVHYNTCDHEYESPPRYFADRPPQQSPRASVETYASTVPSEEDLPQELPEYEVPEYTARPYESHAIPATPSDFSELFPSHRRLSIRHDDSTLDGNMNLRVDTEVTMHGGRRCDMTLFHLRMHDLKDREFSLRRYCRDSGREVCHSARKPQKQSEPKRPGFQRSLSNALSSMRSKSEHKTPTLAALKRNDSGYASAHSSIDFDRDDRPNTHHGAPKPEQPIDPNSVKLEFSNYAQVDLRRTGTKGSKRYDFEYWGTHYSWKRVVRKDSQTKDVSYHLVKTGHERVLAYIMPSPLTLSQAEEEQNKGGWVPPCSMWVADESIVRGQKDVADVVIATGLMALVDDAIKTRFHSQDSKSMLIPKLGVEYVGPKRLINEMFKREGSGQHSRQSSSSRPSSSTGPSSATGARVTSGAVRQASGDR</sequence>
<evidence type="ECO:0000313" key="2">
    <source>
        <dbReference type="EMBL" id="KAF2171650.1"/>
    </source>
</evidence>